<sequence>MHTVTVQEVRAHLYSMWTGSDLTFMKLPESSEPPDSTQVAEPNTGPGTSTTASTSSSTNSGEGPQRFSQMDPAHTFYSGSK</sequence>
<name>A0ABQ8SCA8_PERAM</name>
<keyword evidence="3" id="KW-1185">Reference proteome</keyword>
<feature type="compositionally biased region" description="Low complexity" evidence="1">
    <location>
        <begin position="42"/>
        <end position="61"/>
    </location>
</feature>
<reference evidence="2 3" key="1">
    <citation type="journal article" date="2022" name="Allergy">
        <title>Genome assembly and annotation of Periplaneta americana reveal a comprehensive cockroach allergen profile.</title>
        <authorList>
            <person name="Wang L."/>
            <person name="Xiong Q."/>
            <person name="Saelim N."/>
            <person name="Wang L."/>
            <person name="Nong W."/>
            <person name="Wan A.T."/>
            <person name="Shi M."/>
            <person name="Liu X."/>
            <person name="Cao Q."/>
            <person name="Hui J.H.L."/>
            <person name="Sookrung N."/>
            <person name="Leung T.F."/>
            <person name="Tungtrongchitr A."/>
            <person name="Tsui S.K.W."/>
        </authorList>
    </citation>
    <scope>NUCLEOTIDE SEQUENCE [LARGE SCALE GENOMIC DNA]</scope>
    <source>
        <strain evidence="2">PWHHKU_190912</strain>
    </source>
</reference>
<evidence type="ECO:0000313" key="2">
    <source>
        <dbReference type="EMBL" id="KAJ4431582.1"/>
    </source>
</evidence>
<dbReference type="Proteomes" id="UP001148838">
    <property type="component" value="Unassembled WGS sequence"/>
</dbReference>
<proteinExistence type="predicted"/>
<dbReference type="EMBL" id="JAJSOF020000031">
    <property type="protein sequence ID" value="KAJ4431582.1"/>
    <property type="molecule type" value="Genomic_DNA"/>
</dbReference>
<accession>A0ABQ8SCA8</accession>
<gene>
    <name evidence="2" type="ORF">ANN_20181</name>
</gene>
<protein>
    <submittedName>
        <fullName evidence="2">Uncharacterized protein</fullName>
    </submittedName>
</protein>
<evidence type="ECO:0000256" key="1">
    <source>
        <dbReference type="SAM" id="MobiDB-lite"/>
    </source>
</evidence>
<organism evidence="2 3">
    <name type="scientific">Periplaneta americana</name>
    <name type="common">American cockroach</name>
    <name type="synonym">Blatta americana</name>
    <dbReference type="NCBI Taxonomy" id="6978"/>
    <lineage>
        <taxon>Eukaryota</taxon>
        <taxon>Metazoa</taxon>
        <taxon>Ecdysozoa</taxon>
        <taxon>Arthropoda</taxon>
        <taxon>Hexapoda</taxon>
        <taxon>Insecta</taxon>
        <taxon>Pterygota</taxon>
        <taxon>Neoptera</taxon>
        <taxon>Polyneoptera</taxon>
        <taxon>Dictyoptera</taxon>
        <taxon>Blattodea</taxon>
        <taxon>Blattoidea</taxon>
        <taxon>Blattidae</taxon>
        <taxon>Blattinae</taxon>
        <taxon>Periplaneta</taxon>
    </lineage>
</organism>
<evidence type="ECO:0000313" key="3">
    <source>
        <dbReference type="Proteomes" id="UP001148838"/>
    </source>
</evidence>
<feature type="region of interest" description="Disordered" evidence="1">
    <location>
        <begin position="25"/>
        <end position="81"/>
    </location>
</feature>
<comment type="caution">
    <text evidence="2">The sequence shown here is derived from an EMBL/GenBank/DDBJ whole genome shotgun (WGS) entry which is preliminary data.</text>
</comment>